<evidence type="ECO:0000256" key="4">
    <source>
        <dbReference type="ARBA" id="ARBA00022660"/>
    </source>
</evidence>
<evidence type="ECO:0000256" key="3">
    <source>
        <dbReference type="ARBA" id="ARBA00022448"/>
    </source>
</evidence>
<dbReference type="Proteomes" id="UP001497383">
    <property type="component" value="Chromosome 1"/>
</dbReference>
<sequence length="129" mass="15319">MQDLPPIGGYDPVQWKRNLPTRGFRASIYFWGILGICSFGFYRYYQGVDEQRELTREKRWARFYLEPLLAAEDDRNTARRYFAEMERQKLIKESATDAKVKAAIEDEIYHDKSKQRFPKYVAGLNPKDI</sequence>
<keyword evidence="13" id="KW-1185">Reference proteome</keyword>
<evidence type="ECO:0000313" key="12">
    <source>
        <dbReference type="EMBL" id="CAK9435945.1"/>
    </source>
</evidence>
<evidence type="ECO:0000256" key="10">
    <source>
        <dbReference type="ARBA" id="ARBA00023136"/>
    </source>
</evidence>
<keyword evidence="6 11" id="KW-0999">Mitochondrion inner membrane</keyword>
<keyword evidence="4 11" id="KW-0679">Respiratory chain</keyword>
<accession>A0ABP0ZJ16</accession>
<comment type="subcellular location">
    <subcellularLocation>
        <location evidence="1 11">Mitochondrion inner membrane</location>
        <topology evidence="1 11">Single-pass membrane protein</topology>
        <orientation evidence="1 11">Matrix side</orientation>
    </subcellularLocation>
</comment>
<evidence type="ECO:0000256" key="7">
    <source>
        <dbReference type="ARBA" id="ARBA00022982"/>
    </source>
</evidence>
<dbReference type="GeneID" id="92205750"/>
<dbReference type="InterPro" id="IPR009346">
    <property type="entry name" value="GRIM-19"/>
</dbReference>
<keyword evidence="7 11" id="KW-0249">Electron transport</keyword>
<evidence type="ECO:0000256" key="11">
    <source>
        <dbReference type="RuleBase" id="RU368034"/>
    </source>
</evidence>
<keyword evidence="3 11" id="KW-0813">Transport</keyword>
<dbReference type="RefSeq" id="XP_066827492.1">
    <property type="nucleotide sequence ID" value="XM_066975883.1"/>
</dbReference>
<organism evidence="12 13">
    <name type="scientific">Lodderomyces beijingensis</name>
    <dbReference type="NCBI Taxonomy" id="1775926"/>
    <lineage>
        <taxon>Eukaryota</taxon>
        <taxon>Fungi</taxon>
        <taxon>Dikarya</taxon>
        <taxon>Ascomycota</taxon>
        <taxon>Saccharomycotina</taxon>
        <taxon>Pichiomycetes</taxon>
        <taxon>Debaryomycetaceae</taxon>
        <taxon>Candida/Lodderomyces clade</taxon>
        <taxon>Lodderomyces</taxon>
    </lineage>
</organism>
<dbReference type="Pfam" id="PF06212">
    <property type="entry name" value="GRIM-19"/>
    <property type="match status" value="1"/>
</dbReference>
<evidence type="ECO:0000256" key="6">
    <source>
        <dbReference type="ARBA" id="ARBA00022792"/>
    </source>
</evidence>
<dbReference type="EMBL" id="OZ022405">
    <property type="protein sequence ID" value="CAK9435945.1"/>
    <property type="molecule type" value="Genomic_DNA"/>
</dbReference>
<feature type="transmembrane region" description="Helical" evidence="11">
    <location>
        <begin position="28"/>
        <end position="45"/>
    </location>
</feature>
<protein>
    <recommendedName>
        <fullName evidence="11">NADH dehydrogenase [ubiquinone] 1 alpha subcomplex subunit 13</fullName>
    </recommendedName>
</protein>
<keyword evidence="8 11" id="KW-1133">Transmembrane helix</keyword>
<evidence type="ECO:0000256" key="2">
    <source>
        <dbReference type="ARBA" id="ARBA00007312"/>
    </source>
</evidence>
<evidence type="ECO:0000256" key="1">
    <source>
        <dbReference type="ARBA" id="ARBA00004298"/>
    </source>
</evidence>
<dbReference type="PANTHER" id="PTHR12966">
    <property type="entry name" value="NADH DEHYDROGENASE UBIQUINONE 1 ALPHA SUBCOMPLEX SUBUNIT 13"/>
    <property type="match status" value="1"/>
</dbReference>
<proteinExistence type="inferred from homology"/>
<name>A0ABP0ZJ16_9ASCO</name>
<evidence type="ECO:0000256" key="5">
    <source>
        <dbReference type="ARBA" id="ARBA00022692"/>
    </source>
</evidence>
<reference evidence="12 13" key="1">
    <citation type="submission" date="2024-03" db="EMBL/GenBank/DDBJ databases">
        <authorList>
            <person name="Brejova B."/>
        </authorList>
    </citation>
    <scope>NUCLEOTIDE SEQUENCE [LARGE SCALE GENOMIC DNA]</scope>
    <source>
        <strain evidence="12 13">CBS 14171</strain>
    </source>
</reference>
<keyword evidence="10 11" id="KW-0472">Membrane</keyword>
<keyword evidence="5 11" id="KW-0812">Transmembrane</keyword>
<comment type="similarity">
    <text evidence="2 11">Belongs to the complex I NDUFA13 subunit family.</text>
</comment>
<dbReference type="PANTHER" id="PTHR12966:SF0">
    <property type="entry name" value="NADH DEHYDROGENASE [UBIQUINONE] 1 ALPHA SUBCOMPLEX SUBUNIT 13"/>
    <property type="match status" value="1"/>
</dbReference>
<evidence type="ECO:0000256" key="8">
    <source>
        <dbReference type="ARBA" id="ARBA00022989"/>
    </source>
</evidence>
<evidence type="ECO:0000313" key="13">
    <source>
        <dbReference type="Proteomes" id="UP001497383"/>
    </source>
</evidence>
<keyword evidence="9 11" id="KW-0496">Mitochondrion</keyword>
<gene>
    <name evidence="12" type="ORF">LODBEIA_P05540</name>
</gene>
<evidence type="ECO:0000256" key="9">
    <source>
        <dbReference type="ARBA" id="ARBA00023128"/>
    </source>
</evidence>
<comment type="function">
    <text evidence="11">Complex I functions in the transfer of electrons from NADH to the respiratory chain. Accessory subunit of the mitochondrial membrane respiratory chain NADH dehydrogenase (Complex I), that is believed not to be involved in catalysis.</text>
</comment>